<keyword evidence="5" id="KW-1185">Reference proteome</keyword>
<keyword evidence="1" id="KW-0472">Membrane</keyword>
<feature type="domain" description="Ice-binding protein C-terminal" evidence="3">
    <location>
        <begin position="217"/>
        <end position="241"/>
    </location>
</feature>
<reference evidence="4 5" key="1">
    <citation type="submission" date="2024-02" db="EMBL/GenBank/DDBJ databases">
        <title>Roseovarius strain W115 nov., isolated from a marine algae.</title>
        <authorList>
            <person name="Lee M.W."/>
            <person name="Lee J.K."/>
            <person name="Kim J.M."/>
            <person name="Choi D.G."/>
            <person name="Baek J.H."/>
            <person name="Bayburt H."/>
            <person name="Jung J.J."/>
            <person name="Han D.M."/>
            <person name="Jeon C.O."/>
        </authorList>
    </citation>
    <scope>NUCLEOTIDE SEQUENCE [LARGE SCALE GENOMIC DNA]</scope>
    <source>
        <strain evidence="4 5">W115</strain>
    </source>
</reference>
<dbReference type="InterPro" id="IPR013424">
    <property type="entry name" value="Ice-binding_C"/>
</dbReference>
<feature type="signal peptide" evidence="2">
    <location>
        <begin position="1"/>
        <end position="22"/>
    </location>
</feature>
<feature type="chain" id="PRO_5045231212" evidence="2">
    <location>
        <begin position="23"/>
        <end position="244"/>
    </location>
</feature>
<dbReference type="NCBIfam" id="TIGR03370">
    <property type="entry name" value="VPLPA-CTERM"/>
    <property type="match status" value="1"/>
</dbReference>
<evidence type="ECO:0000259" key="3">
    <source>
        <dbReference type="Pfam" id="PF07589"/>
    </source>
</evidence>
<proteinExistence type="predicted"/>
<gene>
    <name evidence="4" type="ORF">RZS32_003930</name>
</gene>
<evidence type="ECO:0000256" key="1">
    <source>
        <dbReference type="SAM" id="Phobius"/>
    </source>
</evidence>
<sequence>MFKLKILGAAAAVLIGTGAASAVTFSVDAISGSWQNTVLAGGGTASGEGTGSIRWGDPATSNGPSGYDFTGAATPLSADPDELFILGTFNHLNFPVFPPSLVSADLTVSIEGMVENVGFAFDSVFSFDHFETPNNASPCAIPGTVSPCPDLVTLLNAQDTTQIVTVGDTDFTLEIAGFVTDPLDPSSFLNSFTTLENENNQAFLVGRFSQPIVEVAPVPLPAAGWMLFAGLGALGLARRKRKAV</sequence>
<dbReference type="EMBL" id="CP146606">
    <property type="protein sequence ID" value="WYK19042.1"/>
    <property type="molecule type" value="Genomic_DNA"/>
</dbReference>
<keyword evidence="2" id="KW-0732">Signal</keyword>
<organism evidence="4 5">
    <name type="scientific">Roseovarius rhodophyticola</name>
    <dbReference type="NCBI Taxonomy" id="3080827"/>
    <lineage>
        <taxon>Bacteria</taxon>
        <taxon>Pseudomonadati</taxon>
        <taxon>Pseudomonadota</taxon>
        <taxon>Alphaproteobacteria</taxon>
        <taxon>Rhodobacterales</taxon>
        <taxon>Roseobacteraceae</taxon>
        <taxon>Roseovarius</taxon>
    </lineage>
</organism>
<evidence type="ECO:0000313" key="4">
    <source>
        <dbReference type="EMBL" id="WYK19042.1"/>
    </source>
</evidence>
<dbReference type="InterPro" id="IPR022472">
    <property type="entry name" value="VPLPA-CTERM"/>
</dbReference>
<dbReference type="Pfam" id="PF07589">
    <property type="entry name" value="PEP-CTERM"/>
    <property type="match status" value="1"/>
</dbReference>
<dbReference type="RefSeq" id="WP_317055727.1">
    <property type="nucleotide sequence ID" value="NZ_CP146606.1"/>
</dbReference>
<keyword evidence="1" id="KW-1133">Transmembrane helix</keyword>
<keyword evidence="1" id="KW-0812">Transmembrane</keyword>
<evidence type="ECO:0000256" key="2">
    <source>
        <dbReference type="SAM" id="SignalP"/>
    </source>
</evidence>
<protein>
    <submittedName>
        <fullName evidence="4">THxN family PEP-CTERM protein</fullName>
    </submittedName>
</protein>
<accession>A0ABZ2THC0</accession>
<evidence type="ECO:0000313" key="5">
    <source>
        <dbReference type="Proteomes" id="UP001281305"/>
    </source>
</evidence>
<dbReference type="Proteomes" id="UP001281305">
    <property type="component" value="Chromosome"/>
</dbReference>
<dbReference type="InterPro" id="IPR047995">
    <property type="entry name" value="Choice_anch_K"/>
</dbReference>
<feature type="transmembrane region" description="Helical" evidence="1">
    <location>
        <begin position="218"/>
        <end position="237"/>
    </location>
</feature>
<dbReference type="NCBIfam" id="NF038131">
    <property type="entry name" value="choice_anch_K"/>
    <property type="match status" value="1"/>
</dbReference>
<dbReference type="NCBIfam" id="NF038125">
    <property type="entry name" value="PEP_CTERM_THxN"/>
    <property type="match status" value="1"/>
</dbReference>
<name>A0ABZ2THC0_9RHOB</name>